<evidence type="ECO:0000313" key="5">
    <source>
        <dbReference type="EMBL" id="RRT66614.1"/>
    </source>
</evidence>
<accession>A0A426ZRT3</accession>
<dbReference type="Gene3D" id="3.30.43.10">
    <property type="entry name" value="Uridine Diphospho-n-acetylenolpyruvylglucosamine Reductase, domain 2"/>
    <property type="match status" value="1"/>
</dbReference>
<dbReference type="GO" id="GO:0050660">
    <property type="term" value="F:flavin adenine dinucleotide binding"/>
    <property type="evidence" value="ECO:0007669"/>
    <property type="project" value="InterPro"/>
</dbReference>
<keyword evidence="2" id="KW-0285">Flavoprotein</keyword>
<dbReference type="InterPro" id="IPR016164">
    <property type="entry name" value="FAD-linked_Oxase-like_C"/>
</dbReference>
<name>A0A426ZRT3_ENSVE</name>
<feature type="domain" description="Cytokinin dehydrogenase 1 FAD/cytokinin binding" evidence="4">
    <location>
        <begin position="25"/>
        <end position="105"/>
    </location>
</feature>
<evidence type="ECO:0000256" key="2">
    <source>
        <dbReference type="ARBA" id="ARBA00022630"/>
    </source>
</evidence>
<sequence>MHMAPLFQVGRVQLGCAAGRERQSGVLRSANPATCAAQCLQDLLHHRRRVAKVATGPPIGAKQYLARHPSQGQWQDHFGRHWDRFVARKPQFDPLSILPPAKAYFAGHMPLPHWTTSLSLSLQHLASNPLHARPYHSMILRFYLHEFSHDFLREG</sequence>
<dbReference type="Pfam" id="PF09265">
    <property type="entry name" value="Cytokin-bind"/>
    <property type="match status" value="1"/>
</dbReference>
<organism evidence="5 6">
    <name type="scientific">Ensete ventricosum</name>
    <name type="common">Abyssinian banana</name>
    <name type="synonym">Musa ensete</name>
    <dbReference type="NCBI Taxonomy" id="4639"/>
    <lineage>
        <taxon>Eukaryota</taxon>
        <taxon>Viridiplantae</taxon>
        <taxon>Streptophyta</taxon>
        <taxon>Embryophyta</taxon>
        <taxon>Tracheophyta</taxon>
        <taxon>Spermatophyta</taxon>
        <taxon>Magnoliopsida</taxon>
        <taxon>Liliopsida</taxon>
        <taxon>Zingiberales</taxon>
        <taxon>Musaceae</taxon>
        <taxon>Ensete</taxon>
    </lineage>
</organism>
<dbReference type="AlphaFoldDB" id="A0A426ZRT3"/>
<protein>
    <recommendedName>
        <fullName evidence="4">Cytokinin dehydrogenase 1 FAD/cytokinin binding domain-containing protein</fullName>
    </recommendedName>
</protein>
<dbReference type="Gene3D" id="3.40.462.10">
    <property type="entry name" value="FAD-linked oxidases, C-terminal domain"/>
    <property type="match status" value="1"/>
</dbReference>
<dbReference type="InterPro" id="IPR015345">
    <property type="entry name" value="Cytokinin_DH_FAD/cytokin-bd"/>
</dbReference>
<gene>
    <name evidence="5" type="ORF">B296_00039001</name>
</gene>
<comment type="caution">
    <text evidence="5">The sequence shown here is derived from an EMBL/GenBank/DDBJ whole genome shotgun (WGS) entry which is preliminary data.</text>
</comment>
<dbReference type="InterPro" id="IPR016170">
    <property type="entry name" value="Cytok_DH_C_sf"/>
</dbReference>
<evidence type="ECO:0000313" key="6">
    <source>
        <dbReference type="Proteomes" id="UP000287651"/>
    </source>
</evidence>
<dbReference type="GO" id="GO:0019139">
    <property type="term" value="F:cytokinin dehydrogenase activity"/>
    <property type="evidence" value="ECO:0007669"/>
    <property type="project" value="InterPro"/>
</dbReference>
<proteinExistence type="predicted"/>
<dbReference type="EMBL" id="AMZH03005361">
    <property type="protein sequence ID" value="RRT66614.1"/>
    <property type="molecule type" value="Genomic_DNA"/>
</dbReference>
<dbReference type="GO" id="GO:0009690">
    <property type="term" value="P:cytokinin metabolic process"/>
    <property type="evidence" value="ECO:0007669"/>
    <property type="project" value="InterPro"/>
</dbReference>
<comment type="cofactor">
    <cofactor evidence="1">
        <name>FAD</name>
        <dbReference type="ChEBI" id="CHEBI:57692"/>
    </cofactor>
</comment>
<dbReference type="Proteomes" id="UP000287651">
    <property type="component" value="Unassembled WGS sequence"/>
</dbReference>
<evidence type="ECO:0000256" key="3">
    <source>
        <dbReference type="ARBA" id="ARBA00022827"/>
    </source>
</evidence>
<evidence type="ECO:0000256" key="1">
    <source>
        <dbReference type="ARBA" id="ARBA00001974"/>
    </source>
</evidence>
<evidence type="ECO:0000259" key="4">
    <source>
        <dbReference type="Pfam" id="PF09265"/>
    </source>
</evidence>
<dbReference type="SUPFAM" id="SSF55103">
    <property type="entry name" value="FAD-linked oxidases, C-terminal domain"/>
    <property type="match status" value="1"/>
</dbReference>
<dbReference type="InterPro" id="IPR016167">
    <property type="entry name" value="FAD-bd_PCMH_sub1"/>
</dbReference>
<reference evidence="5 6" key="1">
    <citation type="journal article" date="2014" name="Agronomy (Basel)">
        <title>A Draft Genome Sequence for Ensete ventricosum, the Drought-Tolerant Tree Against Hunger.</title>
        <authorList>
            <person name="Harrison J."/>
            <person name="Moore K.A."/>
            <person name="Paszkiewicz K."/>
            <person name="Jones T."/>
            <person name="Grant M."/>
            <person name="Ambacheew D."/>
            <person name="Muzemil S."/>
            <person name="Studholme D.J."/>
        </authorList>
    </citation>
    <scope>NUCLEOTIDE SEQUENCE [LARGE SCALE GENOMIC DNA]</scope>
</reference>
<keyword evidence="3" id="KW-0274">FAD</keyword>